<dbReference type="CDD" id="cd18563">
    <property type="entry name" value="ABC_6TM_exporter_like"/>
    <property type="match status" value="1"/>
</dbReference>
<dbReference type="HOGENOM" id="CLU_000604_84_3_2"/>
<dbReference type="GO" id="GO:0005886">
    <property type="term" value="C:plasma membrane"/>
    <property type="evidence" value="ECO:0007669"/>
    <property type="project" value="UniProtKB-SubCell"/>
</dbReference>
<keyword evidence="7 9" id="KW-1133">Transmembrane helix</keyword>
<keyword evidence="3" id="KW-1003">Cell membrane</keyword>
<dbReference type="PANTHER" id="PTHR43394:SF1">
    <property type="entry name" value="ATP-BINDING CASSETTE SUB-FAMILY B MEMBER 10, MITOCHONDRIAL"/>
    <property type="match status" value="1"/>
</dbReference>
<organism evidence="12 13">
    <name type="scientific">Acidilobus saccharovorans (strain DSM 16705 / JCM 18335 / VKM B-2471 / 345-15)</name>
    <dbReference type="NCBI Taxonomy" id="666510"/>
    <lineage>
        <taxon>Archaea</taxon>
        <taxon>Thermoproteota</taxon>
        <taxon>Thermoprotei</taxon>
        <taxon>Acidilobales</taxon>
        <taxon>Acidilobaceae</taxon>
        <taxon>Acidilobus</taxon>
    </lineage>
</organism>
<name>D9Q1C3_ACIS3</name>
<dbReference type="FunFam" id="3.40.50.300:FF:000299">
    <property type="entry name" value="ABC transporter ATP-binding protein/permease"/>
    <property type="match status" value="1"/>
</dbReference>
<dbReference type="InterPro" id="IPR017871">
    <property type="entry name" value="ABC_transporter-like_CS"/>
</dbReference>
<feature type="transmembrane region" description="Helical" evidence="9">
    <location>
        <begin position="348"/>
        <end position="366"/>
    </location>
</feature>
<dbReference type="InterPro" id="IPR011527">
    <property type="entry name" value="ABC1_TM_dom"/>
</dbReference>
<dbReference type="Proteomes" id="UP000000346">
    <property type="component" value="Chromosome"/>
</dbReference>
<gene>
    <name evidence="12" type="ordered locus">ASAC_0705</name>
</gene>
<dbReference type="SUPFAM" id="SSF52540">
    <property type="entry name" value="P-loop containing nucleoside triphosphate hydrolases"/>
    <property type="match status" value="1"/>
</dbReference>
<dbReference type="OrthoDB" id="121502at2157"/>
<feature type="transmembrane region" description="Helical" evidence="9">
    <location>
        <begin position="121"/>
        <end position="142"/>
    </location>
</feature>
<dbReference type="Gene3D" id="1.20.1560.10">
    <property type="entry name" value="ABC transporter type 1, transmembrane domain"/>
    <property type="match status" value="1"/>
</dbReference>
<feature type="domain" description="ABC transmembrane type-1" evidence="11">
    <location>
        <begin position="122"/>
        <end position="407"/>
    </location>
</feature>
<dbReference type="SUPFAM" id="SSF90123">
    <property type="entry name" value="ABC transporter transmembrane region"/>
    <property type="match status" value="1"/>
</dbReference>
<feature type="transmembrane region" description="Helical" evidence="9">
    <location>
        <begin position="234"/>
        <end position="258"/>
    </location>
</feature>
<evidence type="ECO:0000259" key="11">
    <source>
        <dbReference type="PROSITE" id="PS50929"/>
    </source>
</evidence>
<dbReference type="GO" id="GO:0015421">
    <property type="term" value="F:ABC-type oligopeptide transporter activity"/>
    <property type="evidence" value="ECO:0007669"/>
    <property type="project" value="TreeGrafter"/>
</dbReference>
<dbReference type="InterPro" id="IPR003593">
    <property type="entry name" value="AAA+_ATPase"/>
</dbReference>
<comment type="subcellular location">
    <subcellularLocation>
        <location evidence="1">Cell membrane</location>
        <topology evidence="1">Multi-pass membrane protein</topology>
    </subcellularLocation>
</comment>
<dbReference type="SMART" id="SM00382">
    <property type="entry name" value="AAA"/>
    <property type="match status" value="1"/>
</dbReference>
<keyword evidence="4 9" id="KW-0812">Transmembrane</keyword>
<dbReference type="PROSITE" id="PS50893">
    <property type="entry name" value="ABC_TRANSPORTER_2"/>
    <property type="match status" value="1"/>
</dbReference>
<dbReference type="FunCoup" id="D9Q1C3">
    <property type="interactions" value="34"/>
</dbReference>
<dbReference type="InterPro" id="IPR003439">
    <property type="entry name" value="ABC_transporter-like_ATP-bd"/>
</dbReference>
<evidence type="ECO:0000256" key="6">
    <source>
        <dbReference type="ARBA" id="ARBA00022840"/>
    </source>
</evidence>
<evidence type="ECO:0000313" key="13">
    <source>
        <dbReference type="Proteomes" id="UP000000346"/>
    </source>
</evidence>
<keyword evidence="6" id="KW-0067">ATP-binding</keyword>
<dbReference type="STRING" id="666510.ASAC_0705"/>
<dbReference type="Pfam" id="PF08909">
    <property type="entry name" value="DUF1854"/>
    <property type="match status" value="1"/>
</dbReference>
<feature type="transmembrane region" description="Helical" evidence="9">
    <location>
        <begin position="264"/>
        <end position="282"/>
    </location>
</feature>
<keyword evidence="8 9" id="KW-0472">Membrane</keyword>
<sequence length="853" mass="94342">MRACADLGPDLTPACINVELTDEALLADGRVIARLSDVRRAFVEPGVNVSRLVLELNDGRQVEALYFTRPREEDFRRMAEAINRRLRAEGEQAGRGGSRRERRASTIRWLYTFARPYRRRLIIGTSLALVATALNLVPPYLLKVLIDSVLESPTHPRGLFTELIATLLGSYVALTIVSAVQNYVLNSTGSMIINHIRHELYRHVVNNVEASFIDRVTPSRILSRLTTDAGNTNWLMVWGLPTVLTNVLTVIGIGVILFTMDARLAIYLVIPVPLVAYMIYSYRRKSHRLYHRNWRNSADVTSLINDTVPNYVVIRSFGKEEAVSSRLESGLRRLLRSSIDITIMNQTYWPLLGFLLSLATVVIWWVGGTEVISGAVKLGVLVAFVAYASQFYAPINNLGNVLPFVQQSLTSADRLRELLEAPASGQGGSERPNMRGDVEFKDVTFGYDPLVPVVKGVNIRVRGGSRVAVVGRSGSGKSTLVKLLLGLYRPQEGSITVDGVDVSRIDRRYFMSRVAYVPQDVTLFYDTIGNNIAFGAERPVGPREIIEAARAAMIHGEIAQFPLAYDTIAGERGTYLSGGQRQRVGIARALIKDPDLVILDEATSNLDVESETLVYQAITNLTRGRTTIMITHNPVEIMGAEQVVVMEDGRVVEVGTPRELMESHGKLYELMSSYGYSEYVPPPPPRPAREAPIVEDPSAVKVMPSGRGSLVDVSIDGVTHRGLRPKLLFPITHPEVVGLYDGEGNEVAIILDMNRLDEASRRALADAIRRGLVKYRVSRIKDIVATGDGLSWRVIAVDGSRSFEASVLSQSRGDVLLLNNRIAVIDSRSGVIYEVYPDQLDGRSLKLLRETVG</sequence>
<dbReference type="RefSeq" id="WP_013266623.1">
    <property type="nucleotide sequence ID" value="NC_014374.1"/>
</dbReference>
<reference evidence="12 13" key="1">
    <citation type="journal article" date="2010" name="Appl. Environ. Microbiol.">
        <title>The genome sequence of the crenarchaeon Acidilobus saccharovorans supports a new order, Acidilobales, and suggests an important ecological role in terrestrial acidic hot springs.</title>
        <authorList>
            <person name="Mardanov A.V."/>
            <person name="Svetlitchnyi V.A."/>
            <person name="Beletsky A.V."/>
            <person name="Prokofeva M.I."/>
            <person name="Bonch-Osmolovskaya E.A."/>
            <person name="Ravin N.V."/>
            <person name="Skryabin K.G."/>
        </authorList>
    </citation>
    <scope>NUCLEOTIDE SEQUENCE [LARGE SCALE GENOMIC DNA]</scope>
    <source>
        <strain evidence="13">DSM 16705 / JCM 18335 / VKM B-2471 / 345-15</strain>
    </source>
</reference>
<dbReference type="EMBL" id="CP001742">
    <property type="protein sequence ID" value="ADL19111.1"/>
    <property type="molecule type" value="Genomic_DNA"/>
</dbReference>
<dbReference type="Gene3D" id="3.40.50.300">
    <property type="entry name" value="P-loop containing nucleotide triphosphate hydrolases"/>
    <property type="match status" value="1"/>
</dbReference>
<dbReference type="PROSITE" id="PS00211">
    <property type="entry name" value="ABC_TRANSPORTER_1"/>
    <property type="match status" value="1"/>
</dbReference>
<evidence type="ECO:0000256" key="9">
    <source>
        <dbReference type="SAM" id="Phobius"/>
    </source>
</evidence>
<keyword evidence="2" id="KW-0813">Transport</keyword>
<evidence type="ECO:0000256" key="2">
    <source>
        <dbReference type="ARBA" id="ARBA00022448"/>
    </source>
</evidence>
<accession>D9Q1C3</accession>
<dbReference type="GeneID" id="9498938"/>
<dbReference type="Pfam" id="PF00664">
    <property type="entry name" value="ABC_membrane"/>
    <property type="match status" value="1"/>
</dbReference>
<keyword evidence="5" id="KW-0547">Nucleotide-binding</keyword>
<feature type="domain" description="ABC transporter" evidence="10">
    <location>
        <begin position="438"/>
        <end position="673"/>
    </location>
</feature>
<dbReference type="InterPro" id="IPR015005">
    <property type="entry name" value="DUF1854"/>
</dbReference>
<evidence type="ECO:0000259" key="10">
    <source>
        <dbReference type="PROSITE" id="PS50893"/>
    </source>
</evidence>
<dbReference type="PANTHER" id="PTHR43394">
    <property type="entry name" value="ATP-DEPENDENT PERMEASE MDL1, MITOCHONDRIAL"/>
    <property type="match status" value="1"/>
</dbReference>
<feature type="transmembrane region" description="Helical" evidence="9">
    <location>
        <begin position="162"/>
        <end position="185"/>
    </location>
</feature>
<evidence type="ECO:0000256" key="1">
    <source>
        <dbReference type="ARBA" id="ARBA00004651"/>
    </source>
</evidence>
<dbReference type="InterPro" id="IPR036640">
    <property type="entry name" value="ABC1_TM_sf"/>
</dbReference>
<evidence type="ECO:0000256" key="4">
    <source>
        <dbReference type="ARBA" id="ARBA00022692"/>
    </source>
</evidence>
<dbReference type="Pfam" id="PF00005">
    <property type="entry name" value="ABC_tran"/>
    <property type="match status" value="1"/>
</dbReference>
<dbReference type="GO" id="GO:0016887">
    <property type="term" value="F:ATP hydrolysis activity"/>
    <property type="evidence" value="ECO:0007669"/>
    <property type="project" value="InterPro"/>
</dbReference>
<dbReference type="InterPro" id="IPR027417">
    <property type="entry name" value="P-loop_NTPase"/>
</dbReference>
<evidence type="ECO:0000256" key="3">
    <source>
        <dbReference type="ARBA" id="ARBA00022475"/>
    </source>
</evidence>
<dbReference type="InParanoid" id="D9Q1C3"/>
<evidence type="ECO:0000256" key="7">
    <source>
        <dbReference type="ARBA" id="ARBA00022989"/>
    </source>
</evidence>
<dbReference type="eggNOG" id="arCOG02841">
    <property type="taxonomic scope" value="Archaea"/>
</dbReference>
<dbReference type="AlphaFoldDB" id="D9Q1C3"/>
<evidence type="ECO:0000256" key="5">
    <source>
        <dbReference type="ARBA" id="ARBA00022741"/>
    </source>
</evidence>
<proteinExistence type="predicted"/>
<keyword evidence="13" id="KW-1185">Reference proteome</keyword>
<protein>
    <submittedName>
        <fullName evidence="12">ABC transporter, ATP binding protein</fullName>
    </submittedName>
</protein>
<dbReference type="InterPro" id="IPR039421">
    <property type="entry name" value="Type_1_exporter"/>
</dbReference>
<evidence type="ECO:0000313" key="12">
    <source>
        <dbReference type="EMBL" id="ADL19111.1"/>
    </source>
</evidence>
<dbReference type="GO" id="GO:0005524">
    <property type="term" value="F:ATP binding"/>
    <property type="evidence" value="ECO:0007669"/>
    <property type="project" value="UniProtKB-KW"/>
</dbReference>
<dbReference type="KEGG" id="asc:ASAC_0705"/>
<evidence type="ECO:0000256" key="8">
    <source>
        <dbReference type="ARBA" id="ARBA00023136"/>
    </source>
</evidence>
<dbReference type="PROSITE" id="PS50929">
    <property type="entry name" value="ABC_TM1F"/>
    <property type="match status" value="1"/>
</dbReference>